<sequence>MKSLSDALLEYRFDITDNDAFHSVSSDRFNKAVKTASNKYVAKYNSHANSTADFVFIYEYSSFLGFVQGFAITDSYIYGDDGGSFELPLNNLASVKYDDEDHEIVLSPKNGSKHYIKVSANKKQLAKTLASIINDYII</sequence>
<organism evidence="1 2">
    <name type="scientific">Aeromonas allosaccharophila</name>
    <dbReference type="NCBI Taxonomy" id="656"/>
    <lineage>
        <taxon>Bacteria</taxon>
        <taxon>Pseudomonadati</taxon>
        <taxon>Pseudomonadota</taxon>
        <taxon>Gammaproteobacteria</taxon>
        <taxon>Aeromonadales</taxon>
        <taxon>Aeromonadaceae</taxon>
        <taxon>Aeromonas</taxon>
    </lineage>
</organism>
<keyword evidence="2" id="KW-1185">Reference proteome</keyword>
<name>A0ABZ0F740_9GAMM</name>
<dbReference type="Proteomes" id="UP001302667">
    <property type="component" value="Chromosome"/>
</dbReference>
<reference evidence="1 2" key="1">
    <citation type="submission" date="2023-10" db="EMBL/GenBank/DDBJ databases">
        <title>Genome analysis of psychrotrophic aerobic bacterium Aeromonas allosaccharophila BIM B-1809 isolated from infected fish.</title>
        <authorList>
            <person name="Leanovich S.I."/>
            <person name="Sidarenka A.V."/>
            <person name="Akhremchuk A.E."/>
            <person name="Sikolenko M.A."/>
            <person name="Valentovich L.N."/>
        </authorList>
    </citation>
    <scope>NUCLEOTIDE SEQUENCE [LARGE SCALE GENOMIC DNA]</scope>
    <source>
        <strain evidence="1 2">BIM B-1809</strain>
    </source>
</reference>
<dbReference type="EMBL" id="CP136584">
    <property type="protein sequence ID" value="WOE65447.1"/>
    <property type="molecule type" value="Genomic_DNA"/>
</dbReference>
<protein>
    <submittedName>
        <fullName evidence="1">Uncharacterized protein</fullName>
    </submittedName>
</protein>
<accession>A0ABZ0F740</accession>
<evidence type="ECO:0000313" key="2">
    <source>
        <dbReference type="Proteomes" id="UP001302667"/>
    </source>
</evidence>
<gene>
    <name evidence="1" type="ORF">RY972_15490</name>
</gene>
<dbReference type="RefSeq" id="WP_317102485.1">
    <property type="nucleotide sequence ID" value="NZ_CP136584.1"/>
</dbReference>
<proteinExistence type="predicted"/>
<evidence type="ECO:0000313" key="1">
    <source>
        <dbReference type="EMBL" id="WOE65447.1"/>
    </source>
</evidence>